<evidence type="ECO:0000313" key="3">
    <source>
        <dbReference type="Proteomes" id="UP001499924"/>
    </source>
</evidence>
<sequence length="74" mass="8235">MPPSTTFDEPPEFDVGDRVVTVDPVGPRLHRIPRGSAGVVVARTPEERLIAVRFDTGRMEHVNPARLQFERAEG</sequence>
<protein>
    <recommendedName>
        <fullName evidence="1">5'-3' exoribonuclease 1 SH3-like domain-containing protein</fullName>
    </recommendedName>
</protein>
<gene>
    <name evidence="2" type="ORF">GCM10010531_15480</name>
</gene>
<dbReference type="InterPro" id="IPR041385">
    <property type="entry name" value="SH3_12"/>
</dbReference>
<name>A0ABP6P0T2_9ACTN</name>
<proteinExistence type="predicted"/>
<evidence type="ECO:0000313" key="2">
    <source>
        <dbReference type="EMBL" id="GAA3164202.1"/>
    </source>
</evidence>
<comment type="caution">
    <text evidence="2">The sequence shown here is derived from an EMBL/GenBank/DDBJ whole genome shotgun (WGS) entry which is preliminary data.</text>
</comment>
<dbReference type="Proteomes" id="UP001499924">
    <property type="component" value="Unassembled WGS sequence"/>
</dbReference>
<keyword evidence="3" id="KW-1185">Reference proteome</keyword>
<dbReference type="Pfam" id="PF18129">
    <property type="entry name" value="SH3_12"/>
    <property type="match status" value="1"/>
</dbReference>
<dbReference type="EMBL" id="BAAAVV010000003">
    <property type="protein sequence ID" value="GAA3164202.1"/>
    <property type="molecule type" value="Genomic_DNA"/>
</dbReference>
<organism evidence="2 3">
    <name type="scientific">Blastococcus jejuensis</name>
    <dbReference type="NCBI Taxonomy" id="351224"/>
    <lineage>
        <taxon>Bacteria</taxon>
        <taxon>Bacillati</taxon>
        <taxon>Actinomycetota</taxon>
        <taxon>Actinomycetes</taxon>
        <taxon>Geodermatophilales</taxon>
        <taxon>Geodermatophilaceae</taxon>
        <taxon>Blastococcus</taxon>
    </lineage>
</organism>
<evidence type="ECO:0000259" key="1">
    <source>
        <dbReference type="Pfam" id="PF18129"/>
    </source>
</evidence>
<feature type="domain" description="5'-3' exoribonuclease 1 SH3-like" evidence="1">
    <location>
        <begin position="12"/>
        <end position="57"/>
    </location>
</feature>
<reference evidence="3" key="1">
    <citation type="journal article" date="2019" name="Int. J. Syst. Evol. Microbiol.">
        <title>The Global Catalogue of Microorganisms (GCM) 10K type strain sequencing project: providing services to taxonomists for standard genome sequencing and annotation.</title>
        <authorList>
            <consortium name="The Broad Institute Genomics Platform"/>
            <consortium name="The Broad Institute Genome Sequencing Center for Infectious Disease"/>
            <person name="Wu L."/>
            <person name="Ma J."/>
        </authorList>
    </citation>
    <scope>NUCLEOTIDE SEQUENCE [LARGE SCALE GENOMIC DNA]</scope>
    <source>
        <strain evidence="3">JCM 15614</strain>
    </source>
</reference>
<accession>A0ABP6P0T2</accession>